<evidence type="ECO:0000256" key="1">
    <source>
        <dbReference type="ARBA" id="ARBA00022679"/>
    </source>
</evidence>
<dbReference type="InterPro" id="IPR041698">
    <property type="entry name" value="Methyltransf_25"/>
</dbReference>
<organism evidence="4 5">
    <name type="scientific">Leeia speluncae</name>
    <dbReference type="NCBI Taxonomy" id="2884804"/>
    <lineage>
        <taxon>Bacteria</taxon>
        <taxon>Pseudomonadati</taxon>
        <taxon>Pseudomonadota</taxon>
        <taxon>Betaproteobacteria</taxon>
        <taxon>Neisseriales</taxon>
        <taxon>Leeiaceae</taxon>
        <taxon>Leeia</taxon>
    </lineage>
</organism>
<evidence type="ECO:0000313" key="5">
    <source>
        <dbReference type="Proteomes" id="UP001165395"/>
    </source>
</evidence>
<gene>
    <name evidence="4" type="ORF">LIN78_00455</name>
</gene>
<dbReference type="InterPro" id="IPR037135">
    <property type="entry name" value="DUF1653-like_dom_sf"/>
</dbReference>
<accession>A0ABS8D1F3</accession>
<dbReference type="CDD" id="cd02440">
    <property type="entry name" value="AdoMet_MTases"/>
    <property type="match status" value="1"/>
</dbReference>
<dbReference type="Pfam" id="PF07866">
    <property type="entry name" value="DUF1653"/>
    <property type="match status" value="1"/>
</dbReference>
<feature type="domain" description="Methyltransferase" evidence="3">
    <location>
        <begin position="40"/>
        <end position="132"/>
    </location>
</feature>
<dbReference type="Pfam" id="PF13649">
    <property type="entry name" value="Methyltransf_25"/>
    <property type="match status" value="1"/>
</dbReference>
<evidence type="ECO:0000259" key="3">
    <source>
        <dbReference type="Pfam" id="PF13649"/>
    </source>
</evidence>
<dbReference type="EMBL" id="JAJBZT010000001">
    <property type="protein sequence ID" value="MCB6182026.1"/>
    <property type="molecule type" value="Genomic_DNA"/>
</dbReference>
<dbReference type="Gene3D" id="2.30.30.320">
    <property type="entry name" value="DUF1653-like domain"/>
    <property type="match status" value="1"/>
</dbReference>
<reference evidence="4" key="1">
    <citation type="submission" date="2021-10" db="EMBL/GenBank/DDBJ databases">
        <title>The complete genome sequence of Leeia sp. TBRC 13508.</title>
        <authorList>
            <person name="Charoenyingcharoen P."/>
            <person name="Yukphan P."/>
        </authorList>
    </citation>
    <scope>NUCLEOTIDE SEQUENCE</scope>
    <source>
        <strain evidence="4">TBRC 13508</strain>
    </source>
</reference>
<comment type="caution">
    <text evidence="4">The sequence shown here is derived from an EMBL/GenBank/DDBJ whole genome shotgun (WGS) entry which is preliminary data.</text>
</comment>
<dbReference type="InterPro" id="IPR029063">
    <property type="entry name" value="SAM-dependent_MTases_sf"/>
</dbReference>
<dbReference type="PANTHER" id="PTHR43861">
    <property type="entry name" value="TRANS-ACONITATE 2-METHYLTRANSFERASE-RELATED"/>
    <property type="match status" value="1"/>
</dbReference>
<feature type="domain" description="DUF1653" evidence="2">
    <location>
        <begin position="216"/>
        <end position="261"/>
    </location>
</feature>
<proteinExistence type="predicted"/>
<dbReference type="SUPFAM" id="SSF53335">
    <property type="entry name" value="S-adenosyl-L-methionine-dependent methyltransferases"/>
    <property type="match status" value="1"/>
</dbReference>
<dbReference type="InterPro" id="IPR023387">
    <property type="entry name" value="DUF1653-like_dom"/>
</dbReference>
<name>A0ABS8D1F3_9NEIS</name>
<dbReference type="RefSeq" id="WP_227177396.1">
    <property type="nucleotide sequence ID" value="NZ_JAJBZT010000001.1"/>
</dbReference>
<dbReference type="PANTHER" id="PTHR43861:SF3">
    <property type="entry name" value="PUTATIVE (AFU_ORTHOLOGUE AFUA_2G14390)-RELATED"/>
    <property type="match status" value="1"/>
</dbReference>
<protein>
    <submittedName>
        <fullName evidence="4">DUF1653 domain-containing protein</fullName>
    </submittedName>
</protein>
<keyword evidence="1" id="KW-0808">Transferase</keyword>
<dbReference type="Proteomes" id="UP001165395">
    <property type="component" value="Unassembled WGS sequence"/>
</dbReference>
<evidence type="ECO:0000313" key="4">
    <source>
        <dbReference type="EMBL" id="MCB6182026.1"/>
    </source>
</evidence>
<sequence>MSDAGEFWNARFSATEYVYGTEPNDFLKSQAHRFPANSKVLSIGEGEGRNASFLAGAGIQMHAIEASSEGAAKIAKLAADRGQQITVMQQDLNTYTFEENTWDGVVSIFCHLPSALSAKVLPSIVNALKPGGYFVMEVYTPRQLAYGTGGPKDSDMLYEPDDVRRWLNGLELVHFAEIERSVVEGTFHTGNSRVLQVVAQKPLVGWPTPMAGEGYIRHLDGGYYRRLGIGRDADDENALVVYAHVWPFEPYVWVRPQSEFPGRFTEVTEAEVVAAMKEDREEAGAAVLAAKALRRAKSSS</sequence>
<keyword evidence="5" id="KW-1185">Reference proteome</keyword>
<evidence type="ECO:0000259" key="2">
    <source>
        <dbReference type="Pfam" id="PF07866"/>
    </source>
</evidence>
<dbReference type="Gene3D" id="3.40.50.150">
    <property type="entry name" value="Vaccinia Virus protein VP39"/>
    <property type="match status" value="1"/>
</dbReference>